<feature type="region of interest" description="Disordered" evidence="4">
    <location>
        <begin position="558"/>
        <end position="632"/>
    </location>
</feature>
<dbReference type="GO" id="GO:0005874">
    <property type="term" value="C:microtubule"/>
    <property type="evidence" value="ECO:0007669"/>
    <property type="project" value="TreeGrafter"/>
</dbReference>
<dbReference type="InterPro" id="IPR001401">
    <property type="entry name" value="Dynamin_GTPase"/>
</dbReference>
<comment type="similarity">
    <text evidence="3">Belongs to the TRAFAC class dynamin-like GTPase superfamily. Dynamin/Fzo/YdjA family.</text>
</comment>
<keyword evidence="2 3" id="KW-0342">GTP-binding</keyword>
<feature type="compositionally biased region" description="Gly residues" evidence="4">
    <location>
        <begin position="591"/>
        <end position="603"/>
    </location>
</feature>
<proteinExistence type="inferred from homology"/>
<dbReference type="Pfam" id="PF01031">
    <property type="entry name" value="Dynamin_M"/>
    <property type="match status" value="1"/>
</dbReference>
<evidence type="ECO:0000259" key="5">
    <source>
        <dbReference type="PROSITE" id="PS51388"/>
    </source>
</evidence>
<dbReference type="InterPro" id="IPR027417">
    <property type="entry name" value="P-loop_NTPase"/>
</dbReference>
<dbReference type="PANTHER" id="PTHR11566:SF21">
    <property type="entry name" value="DYNAMIN RELATED PROTEIN 1, ISOFORM A"/>
    <property type="match status" value="1"/>
</dbReference>
<dbReference type="GO" id="GO:0003924">
    <property type="term" value="F:GTPase activity"/>
    <property type="evidence" value="ECO:0007669"/>
    <property type="project" value="InterPro"/>
</dbReference>
<dbReference type="CDD" id="cd08771">
    <property type="entry name" value="DLP_1"/>
    <property type="match status" value="1"/>
</dbReference>
<feature type="region of interest" description="Disordered" evidence="4">
    <location>
        <begin position="695"/>
        <end position="720"/>
    </location>
</feature>
<dbReference type="PANTHER" id="PTHR11566">
    <property type="entry name" value="DYNAMIN"/>
    <property type="match status" value="1"/>
</dbReference>
<dbReference type="PROSITE" id="PS00410">
    <property type="entry name" value="G_DYNAMIN_1"/>
    <property type="match status" value="1"/>
</dbReference>
<dbReference type="InterPro" id="IPR000375">
    <property type="entry name" value="Dynamin_stalk"/>
</dbReference>
<evidence type="ECO:0008006" key="8">
    <source>
        <dbReference type="Google" id="ProtNLM"/>
    </source>
</evidence>
<dbReference type="PROSITE" id="PS51718">
    <property type="entry name" value="G_DYNAMIN_2"/>
    <property type="match status" value="1"/>
</dbReference>
<organism evidence="7">
    <name type="scientific">Chlamydomonas leiostraca</name>
    <dbReference type="NCBI Taxonomy" id="1034604"/>
    <lineage>
        <taxon>Eukaryota</taxon>
        <taxon>Viridiplantae</taxon>
        <taxon>Chlorophyta</taxon>
        <taxon>core chlorophytes</taxon>
        <taxon>Chlorophyceae</taxon>
        <taxon>CS clade</taxon>
        <taxon>Chlamydomonadales</taxon>
        <taxon>Chlamydomonadaceae</taxon>
        <taxon>Chlamydomonas</taxon>
    </lineage>
</organism>
<name>A0A7S0N7V2_9CHLO</name>
<dbReference type="GO" id="GO:0008017">
    <property type="term" value="F:microtubule binding"/>
    <property type="evidence" value="ECO:0007669"/>
    <property type="project" value="TreeGrafter"/>
</dbReference>
<reference evidence="7" key="1">
    <citation type="submission" date="2021-01" db="EMBL/GenBank/DDBJ databases">
        <authorList>
            <person name="Corre E."/>
            <person name="Pelletier E."/>
            <person name="Niang G."/>
            <person name="Scheremetjew M."/>
            <person name="Finn R."/>
            <person name="Kale V."/>
            <person name="Holt S."/>
            <person name="Cochrane G."/>
            <person name="Meng A."/>
            <person name="Brown T."/>
            <person name="Cohen L."/>
        </authorList>
    </citation>
    <scope>NUCLEOTIDE SEQUENCE</scope>
    <source>
        <strain evidence="7">SAG 11-49</strain>
    </source>
</reference>
<dbReference type="PROSITE" id="PS51388">
    <property type="entry name" value="GED"/>
    <property type="match status" value="1"/>
</dbReference>
<dbReference type="AlphaFoldDB" id="A0A7S0N7V2"/>
<sequence length="912" mass="96528">MVVPKVAWYVLTSFEQDIHLLSLEGGDGRVVMALKEATLGDALIPVINKLQDIFSQVTVDLKLSLPQVAVIGSQSSGKSSVLEALVGRDFLPRGSDIVTRRPLVLQLVKTAPSANSGKPSEWGEFLHAPGKLFYDFDKIRQEIQAETDRVVGTNKNVSDKPIRLKIFSPHVLTMTLVDLPGTTKVPVGDQPSNIEARIREMVLDAIKPPSVIILAVTPANSDLANSDGLQLARMVDPEGLRTIGVLTKLDIMDRGTSAAHILRNLHIPLRLGYVAVVNRSQADINANTPLGDARRAEDAFFAGRPEYRDVVSQCGTTNLARRLNALLVEHIRALLPGLRRAIGDALEARGAELRSLGDPLPVESKSAQGAYLLQKLCEYAERFAAMLEGRHQDLSTKSLSGGARIRAVFNDGYAPALRDMAACRDVSDDAILTVIKNGAGVAGNLLVPQEPFELLVRRSVMMLLPPALSCKDAVYEELLRIAEVACPAEIARFPGLQRGLAGAVLEFIRSGAEPAERMIRSLVECEHDFINCDHPEFIGGRGAIRAVMQERSLRVAGGGLRKDEAPKEGPAAAAASAPAVARNKSAHAGQGDAGKGAGGGPTGLKGIPEPSAHSSDELLSRTRRRSDDGFGSSYHHDSVMRLGAGAASAGALNVSGLAPPASAASGSSSSWFSWLKGGSDKPAQTMDDTQVGLRVGHRVGGGSHGSASGHGGSSARTEQEEVEVEVIRRLVDSYFGIVRRNLADAVPKAVMHFMVNNTKRGLQQHLIQQLYREELLGDLLAEREDVMAQRRACKEALGALQAAVKALEELPNELAGSSATAGSAPIPMLGASTGSTQGSGFGSAFLQPAQTPYGALGLGYDPAVAALPSGAGMDRHPSMLVAARVATVATASLTSHNESIMGNGQRPAQLVS</sequence>
<dbReference type="EMBL" id="HBFB01000733">
    <property type="protein sequence ID" value="CAD8662665.1"/>
    <property type="molecule type" value="Transcribed_RNA"/>
</dbReference>
<feature type="domain" description="GED" evidence="5">
    <location>
        <begin position="724"/>
        <end position="815"/>
    </location>
</feature>
<evidence type="ECO:0000259" key="6">
    <source>
        <dbReference type="PROSITE" id="PS51718"/>
    </source>
</evidence>
<feature type="compositionally biased region" description="Low complexity" evidence="4">
    <location>
        <begin position="568"/>
        <end position="590"/>
    </location>
</feature>
<evidence type="ECO:0000256" key="3">
    <source>
        <dbReference type="RuleBase" id="RU003932"/>
    </source>
</evidence>
<dbReference type="GO" id="GO:0005737">
    <property type="term" value="C:cytoplasm"/>
    <property type="evidence" value="ECO:0007669"/>
    <property type="project" value="TreeGrafter"/>
</dbReference>
<dbReference type="InterPro" id="IPR045063">
    <property type="entry name" value="Dynamin_N"/>
</dbReference>
<evidence type="ECO:0000256" key="1">
    <source>
        <dbReference type="ARBA" id="ARBA00022741"/>
    </source>
</evidence>
<accession>A0A7S0N7V2</accession>
<gene>
    <name evidence="7" type="ORF">CLEI1391_LOCUS354</name>
</gene>
<dbReference type="Gene3D" id="1.20.120.1240">
    <property type="entry name" value="Dynamin, middle domain"/>
    <property type="match status" value="2"/>
</dbReference>
<dbReference type="InterPro" id="IPR003130">
    <property type="entry name" value="GED"/>
</dbReference>
<keyword evidence="1 3" id="KW-0547">Nucleotide-binding</keyword>
<dbReference type="GO" id="GO:0005525">
    <property type="term" value="F:GTP binding"/>
    <property type="evidence" value="ECO:0007669"/>
    <property type="project" value="UniProtKB-KW"/>
</dbReference>
<feature type="compositionally biased region" description="Basic and acidic residues" evidence="4">
    <location>
        <begin position="614"/>
        <end position="632"/>
    </location>
</feature>
<protein>
    <recommendedName>
        <fullName evidence="8">Dynamin GTPase</fullName>
    </recommendedName>
</protein>
<feature type="domain" description="Dynamin-type G" evidence="6">
    <location>
        <begin position="62"/>
        <end position="336"/>
    </location>
</feature>
<dbReference type="Pfam" id="PF02212">
    <property type="entry name" value="GED"/>
    <property type="match status" value="1"/>
</dbReference>
<dbReference type="InterPro" id="IPR030381">
    <property type="entry name" value="G_DYNAMIN_dom"/>
</dbReference>
<dbReference type="SMART" id="SM00053">
    <property type="entry name" value="DYNc"/>
    <property type="match status" value="1"/>
</dbReference>
<dbReference type="SMART" id="SM00302">
    <property type="entry name" value="GED"/>
    <property type="match status" value="1"/>
</dbReference>
<feature type="compositionally biased region" description="Gly residues" evidence="4">
    <location>
        <begin position="698"/>
        <end position="712"/>
    </location>
</feature>
<dbReference type="GO" id="GO:0016020">
    <property type="term" value="C:membrane"/>
    <property type="evidence" value="ECO:0007669"/>
    <property type="project" value="TreeGrafter"/>
</dbReference>
<dbReference type="Gene3D" id="3.40.50.300">
    <property type="entry name" value="P-loop containing nucleotide triphosphate hydrolases"/>
    <property type="match status" value="1"/>
</dbReference>
<dbReference type="SUPFAM" id="SSF52540">
    <property type="entry name" value="P-loop containing nucleoside triphosphate hydrolases"/>
    <property type="match status" value="1"/>
</dbReference>
<evidence type="ECO:0000256" key="2">
    <source>
        <dbReference type="ARBA" id="ARBA00023134"/>
    </source>
</evidence>
<evidence type="ECO:0000313" key="7">
    <source>
        <dbReference type="EMBL" id="CAD8662665.1"/>
    </source>
</evidence>
<dbReference type="PRINTS" id="PR00195">
    <property type="entry name" value="DYNAMIN"/>
</dbReference>
<dbReference type="InterPro" id="IPR022812">
    <property type="entry name" value="Dynamin"/>
</dbReference>
<dbReference type="Pfam" id="PF00350">
    <property type="entry name" value="Dynamin_N"/>
    <property type="match status" value="1"/>
</dbReference>
<dbReference type="InterPro" id="IPR020850">
    <property type="entry name" value="GED_dom"/>
</dbReference>
<dbReference type="InterPro" id="IPR019762">
    <property type="entry name" value="Dynamin_GTPase_CS"/>
</dbReference>
<dbReference type="FunFam" id="3.40.50.300:FF:001027">
    <property type="entry name" value="dynamin-related protein 3A"/>
    <property type="match status" value="1"/>
</dbReference>
<evidence type="ECO:0000256" key="4">
    <source>
        <dbReference type="SAM" id="MobiDB-lite"/>
    </source>
</evidence>